<gene>
    <name evidence="4" type="ORF">CANARDRAFT_184584</name>
</gene>
<evidence type="ECO:0000259" key="2">
    <source>
        <dbReference type="SMART" id="SM01214"/>
    </source>
</evidence>
<dbReference type="InterPro" id="IPR045167">
    <property type="entry name" value="Hobbit"/>
</dbReference>
<dbReference type="SMART" id="SM01214">
    <property type="entry name" value="Fmp27_GFWDK"/>
    <property type="match status" value="1"/>
</dbReference>
<evidence type="ECO:0000259" key="3">
    <source>
        <dbReference type="SMART" id="SM01216"/>
    </source>
</evidence>
<sequence length="619" mass="71154">LATVRTLVELSADVTTDQPVSAVSGTCISPIFRQLSINMDDFSKPKMDPSPKLGIWDTVRNLMYGHCTLNWKHPESELRVTIKNSTDPYEVFGKAAGYTLVFKNNVKFSINDPNASDLLVVDAKEVVFGTLNLVSTRLPVWCSKKLAFLPIRKEAFVSNSLYGYYLDKEFFEFDDWKVIDSVAAHQFKKINIRLIGDIQFKLGFLLERKLTDGSKTSDFKPNYEVELKHPNFIDNNDTYDAYAGFRSSIIHMAISLHARGSDSNSIYLTPKSMEHFLFWFKQFGSGVSLPIRDGQLFNSAKDSVKFSKHLQTMKMQFSVSPLYLFHGYRLDLNNPNDNGIVGLKGRISSFTVDLHQRKEHMIKKNHVLDREVELMKMKFNLGEVQVEDIDLRAVESKFDLNSDLDPVFNVFDDDQEWFDLDDFDEIDLPSVDGCYSESKMLPLLYSPKFSYRIHNSSKSDLDNEGSHDCIISKETFHMDSIFTNLFSIDRMLLKWNCEARNLIFRYIRELEFRRTYTVYSQFSALQGIENKSSNKNGHSRTPSVQQSSNSPIFEKRQKLTVETFETDIREIDSKFKDLVACNDYLVQFVDPQIQLIVSDGSESMILMKTPEISLNVLSI</sequence>
<dbReference type="AlphaFoldDB" id="A0A1E4T8S3"/>
<protein>
    <submittedName>
        <fullName evidence="4">Uncharacterized protein</fullName>
    </submittedName>
</protein>
<name>A0A1E4T8S3_9ASCO</name>
<evidence type="ECO:0000256" key="1">
    <source>
        <dbReference type="SAM" id="MobiDB-lite"/>
    </source>
</evidence>
<dbReference type="Proteomes" id="UP000094801">
    <property type="component" value="Unassembled WGS sequence"/>
</dbReference>
<dbReference type="PANTHER" id="PTHR15678:SF15">
    <property type="entry name" value="PROTEIN FMP27, MITOCHONDRIAL"/>
    <property type="match status" value="1"/>
</dbReference>
<dbReference type="OrthoDB" id="1562405at2759"/>
<dbReference type="EMBL" id="KV453847">
    <property type="protein sequence ID" value="ODV88146.1"/>
    <property type="molecule type" value="Genomic_DNA"/>
</dbReference>
<feature type="domain" description="FMP27 WPPW motif-containing RBG unit" evidence="3">
    <location>
        <begin position="342"/>
        <end position="619"/>
    </location>
</feature>
<feature type="domain" description="FMP27/BLTP2/Hobbit GFWDK motif-containing RBG unit" evidence="2">
    <location>
        <begin position="1"/>
        <end position="91"/>
    </location>
</feature>
<dbReference type="Pfam" id="PF10344">
    <property type="entry name" value="Hobbit"/>
    <property type="match status" value="1"/>
</dbReference>
<reference evidence="5" key="1">
    <citation type="submission" date="2016-04" db="EMBL/GenBank/DDBJ databases">
        <title>Comparative genomics of biotechnologically important yeasts.</title>
        <authorList>
            <consortium name="DOE Joint Genome Institute"/>
            <person name="Riley R."/>
            <person name="Haridas S."/>
            <person name="Wolfe K.H."/>
            <person name="Lopes M.R."/>
            <person name="Hittinger C.T."/>
            <person name="Goker M."/>
            <person name="Salamov A."/>
            <person name="Wisecaver J."/>
            <person name="Long T.M."/>
            <person name="Aerts A.L."/>
            <person name="Barry K."/>
            <person name="Choi C."/>
            <person name="Clum A."/>
            <person name="Coughlan A.Y."/>
            <person name="Deshpande S."/>
            <person name="Douglass A.P."/>
            <person name="Hanson S.J."/>
            <person name="Klenk H.-P."/>
            <person name="Labutti K."/>
            <person name="Lapidus A."/>
            <person name="Lindquist E."/>
            <person name="Lipzen A."/>
            <person name="Meier-Kolthoff J.P."/>
            <person name="Ohm R.A."/>
            <person name="Otillar R.P."/>
            <person name="Pangilinan J."/>
            <person name="Peng Y."/>
            <person name="Rokas A."/>
            <person name="Rosa C.A."/>
            <person name="Scheuner C."/>
            <person name="Sibirny A.A."/>
            <person name="Slot J.C."/>
            <person name="Stielow J.B."/>
            <person name="Sun H."/>
            <person name="Kurtzman C.P."/>
            <person name="Blackwell M."/>
            <person name="Grigoriev I.V."/>
            <person name="Jeffries T.W."/>
        </authorList>
    </citation>
    <scope>NUCLEOTIDE SEQUENCE [LARGE SCALE GENOMIC DNA]</scope>
    <source>
        <strain evidence="5">NRRL YB-2248</strain>
    </source>
</reference>
<dbReference type="SMART" id="SM01216">
    <property type="entry name" value="Fmp27_WPPW"/>
    <property type="match status" value="1"/>
</dbReference>
<feature type="region of interest" description="Disordered" evidence="1">
    <location>
        <begin position="531"/>
        <end position="550"/>
    </location>
</feature>
<dbReference type="InterPro" id="IPR019441">
    <property type="entry name" value="FMP27/BLTP2/Hobbit_GFWDK_RBG"/>
</dbReference>
<dbReference type="STRING" id="983967.A0A1E4T8S3"/>
<organism evidence="4 5">
    <name type="scientific">[Candida] arabinofermentans NRRL YB-2248</name>
    <dbReference type="NCBI Taxonomy" id="983967"/>
    <lineage>
        <taxon>Eukaryota</taxon>
        <taxon>Fungi</taxon>
        <taxon>Dikarya</taxon>
        <taxon>Ascomycota</taxon>
        <taxon>Saccharomycotina</taxon>
        <taxon>Pichiomycetes</taxon>
        <taxon>Pichiales</taxon>
        <taxon>Pichiaceae</taxon>
        <taxon>Ogataea</taxon>
        <taxon>Ogataea/Candida clade</taxon>
    </lineage>
</organism>
<evidence type="ECO:0000313" key="4">
    <source>
        <dbReference type="EMBL" id="ODV88146.1"/>
    </source>
</evidence>
<accession>A0A1E4T8S3</accession>
<proteinExistence type="predicted"/>
<feature type="non-terminal residue" evidence="4">
    <location>
        <position position="1"/>
    </location>
</feature>
<dbReference type="InterPro" id="IPR019449">
    <property type="entry name" value="FMP27_WPPW_RBG"/>
</dbReference>
<keyword evidence="5" id="KW-1185">Reference proteome</keyword>
<evidence type="ECO:0000313" key="5">
    <source>
        <dbReference type="Proteomes" id="UP000094801"/>
    </source>
</evidence>
<dbReference type="PANTHER" id="PTHR15678">
    <property type="entry name" value="ANTIGEN MLAA-22-RELATED"/>
    <property type="match status" value="1"/>
</dbReference>
<feature type="non-terminal residue" evidence="4">
    <location>
        <position position="619"/>
    </location>
</feature>